<dbReference type="AlphaFoldDB" id="A0A0A8XZK6"/>
<sequence>MLGLNHIHDFFSVQLQSGFDGRNSCEHVHAHTQALCCFRMKEGEQDQRAGAPVTAACLSGRRPSQLALEKAQRQLLIPRLAHDGLLRR</sequence>
<protein>
    <submittedName>
        <fullName evidence="1">Uncharacterized protein</fullName>
    </submittedName>
</protein>
<proteinExistence type="predicted"/>
<evidence type="ECO:0000313" key="1">
    <source>
        <dbReference type="EMBL" id="JAD19316.1"/>
    </source>
</evidence>
<dbReference type="EMBL" id="GBRH01278579">
    <property type="protein sequence ID" value="JAD19316.1"/>
    <property type="molecule type" value="Transcribed_RNA"/>
</dbReference>
<reference evidence="1" key="1">
    <citation type="submission" date="2014-09" db="EMBL/GenBank/DDBJ databases">
        <authorList>
            <person name="Magalhaes I.L.F."/>
            <person name="Oliveira U."/>
            <person name="Santos F.R."/>
            <person name="Vidigal T.H.D.A."/>
            <person name="Brescovit A.D."/>
            <person name="Santos A.J."/>
        </authorList>
    </citation>
    <scope>NUCLEOTIDE SEQUENCE</scope>
    <source>
        <tissue evidence="1">Shoot tissue taken approximately 20 cm above the soil surface</tissue>
    </source>
</reference>
<name>A0A0A8XZK6_ARUDO</name>
<organism evidence="1">
    <name type="scientific">Arundo donax</name>
    <name type="common">Giant reed</name>
    <name type="synonym">Donax arundinaceus</name>
    <dbReference type="NCBI Taxonomy" id="35708"/>
    <lineage>
        <taxon>Eukaryota</taxon>
        <taxon>Viridiplantae</taxon>
        <taxon>Streptophyta</taxon>
        <taxon>Embryophyta</taxon>
        <taxon>Tracheophyta</taxon>
        <taxon>Spermatophyta</taxon>
        <taxon>Magnoliopsida</taxon>
        <taxon>Liliopsida</taxon>
        <taxon>Poales</taxon>
        <taxon>Poaceae</taxon>
        <taxon>PACMAD clade</taxon>
        <taxon>Arundinoideae</taxon>
        <taxon>Arundineae</taxon>
        <taxon>Arundo</taxon>
    </lineage>
</organism>
<reference evidence="1" key="2">
    <citation type="journal article" date="2015" name="Data Brief">
        <title>Shoot transcriptome of the giant reed, Arundo donax.</title>
        <authorList>
            <person name="Barrero R.A."/>
            <person name="Guerrero F.D."/>
            <person name="Moolhuijzen P."/>
            <person name="Goolsby J.A."/>
            <person name="Tidwell J."/>
            <person name="Bellgard S.E."/>
            <person name="Bellgard M.I."/>
        </authorList>
    </citation>
    <scope>NUCLEOTIDE SEQUENCE</scope>
    <source>
        <tissue evidence="1">Shoot tissue taken approximately 20 cm above the soil surface</tissue>
    </source>
</reference>
<accession>A0A0A8XZK6</accession>